<name>A0A8K1C2M2_PYTOL</name>
<keyword evidence="1" id="KW-0472">Membrane</keyword>
<dbReference type="Gene3D" id="3.40.50.2000">
    <property type="entry name" value="Glycogen Phosphorylase B"/>
    <property type="match status" value="1"/>
</dbReference>
<comment type="caution">
    <text evidence="2">The sequence shown here is derived from an EMBL/GenBank/DDBJ whole genome shotgun (WGS) entry which is preliminary data.</text>
</comment>
<accession>A0A8K1C2M2</accession>
<evidence type="ECO:0000256" key="1">
    <source>
        <dbReference type="SAM" id="Phobius"/>
    </source>
</evidence>
<dbReference type="Pfam" id="PF13692">
    <property type="entry name" value="Glyco_trans_1_4"/>
    <property type="match status" value="1"/>
</dbReference>
<evidence type="ECO:0008006" key="4">
    <source>
        <dbReference type="Google" id="ProtNLM"/>
    </source>
</evidence>
<dbReference type="AlphaFoldDB" id="A0A8K1C2M2"/>
<evidence type="ECO:0000313" key="2">
    <source>
        <dbReference type="EMBL" id="TMW55315.1"/>
    </source>
</evidence>
<dbReference type="Proteomes" id="UP000794436">
    <property type="component" value="Unassembled WGS sequence"/>
</dbReference>
<dbReference type="OrthoDB" id="2100592at2759"/>
<gene>
    <name evidence="2" type="ORF">Poli38472_013206</name>
</gene>
<keyword evidence="1" id="KW-0812">Transmembrane</keyword>
<dbReference type="SUPFAM" id="SSF53756">
    <property type="entry name" value="UDP-Glycosyltransferase/glycogen phosphorylase"/>
    <property type="match status" value="1"/>
</dbReference>
<reference evidence="2" key="1">
    <citation type="submission" date="2019-03" db="EMBL/GenBank/DDBJ databases">
        <title>Long read genome sequence of the mycoparasitic Pythium oligandrum ATCC 38472 isolated from sugarbeet rhizosphere.</title>
        <authorList>
            <person name="Gaulin E."/>
        </authorList>
    </citation>
    <scope>NUCLEOTIDE SEQUENCE</scope>
    <source>
        <strain evidence="2">ATCC 38472_TT</strain>
    </source>
</reference>
<sequence>MSESADTEAPPSSDRKSLLLLLPLTVVSLVTWFIGTEYNTLADTKRSIAHPSSYVQPLIPIDADDDDDEGYPDKIFSKDWLDAVAVKDMTHLSTLQIACTEYNESVIPWDMMLDGNRAEVLINETDPEAYEKLRQCQDVDIYLPSGLRGFGYCEDAAAYTKFLRGRMLLKWVLDKKFTDPKTGRTDVSYHEMCPDTPILFMNHYWDGLRDDPKWPATKPTYLMPNIEMYELEALHFRRSDVVICKTAVCAKYVRKWLAQEGNPTNTQVIYSRHTSSNLASFARELLGEDAIASKNFTHPKFVHIVGSSRFKATGHVLECWLSRPDFPPIDIYIAEKFYKRKYEERFAERIKASPNVNLYPGRVDSVTLGKIVAEASFFMCPSFQEGYGHYINQARAAGGLVVTTDIPPMNELITPQSGMVFPVDALSSQNQFLGGTSKHPKGLHNVTGFVAGFDGNDVCDAVDTLLLTMPPQEREERALRAKQQYHFDTLYFAEKMQKLRIWGRRKQGYMRQEAVP</sequence>
<proteinExistence type="predicted"/>
<organism evidence="2 3">
    <name type="scientific">Pythium oligandrum</name>
    <name type="common">Mycoparasitic fungus</name>
    <dbReference type="NCBI Taxonomy" id="41045"/>
    <lineage>
        <taxon>Eukaryota</taxon>
        <taxon>Sar</taxon>
        <taxon>Stramenopiles</taxon>
        <taxon>Oomycota</taxon>
        <taxon>Peronosporomycetes</taxon>
        <taxon>Pythiales</taxon>
        <taxon>Pythiaceae</taxon>
        <taxon>Pythium</taxon>
    </lineage>
</organism>
<dbReference type="EMBL" id="SPLM01000148">
    <property type="protein sequence ID" value="TMW55315.1"/>
    <property type="molecule type" value="Genomic_DNA"/>
</dbReference>
<evidence type="ECO:0000313" key="3">
    <source>
        <dbReference type="Proteomes" id="UP000794436"/>
    </source>
</evidence>
<keyword evidence="3" id="KW-1185">Reference proteome</keyword>
<feature type="transmembrane region" description="Helical" evidence="1">
    <location>
        <begin position="18"/>
        <end position="35"/>
    </location>
</feature>
<protein>
    <recommendedName>
        <fullName evidence="4">Glycosyl transferase family 1 domain-containing protein</fullName>
    </recommendedName>
</protein>
<keyword evidence="1" id="KW-1133">Transmembrane helix</keyword>